<keyword evidence="2" id="KW-1185">Reference proteome</keyword>
<accession>A0A0D0FU79</accession>
<dbReference type="RefSeq" id="WP_152620346.1">
    <property type="nucleotide sequence ID" value="NZ_JXRA01000076.1"/>
</dbReference>
<gene>
    <name evidence="1" type="ORF">TH53_17505</name>
</gene>
<proteinExistence type="predicted"/>
<protein>
    <submittedName>
        <fullName evidence="1">Contig76, whole genome shotgun sequence</fullName>
    </submittedName>
</protein>
<sequence>MEKFPQLKDRQVALLRADINTGIVLDRNYIYATTSDQEVYTVFDDINSAIRSAKAIIAEKKRHRMWDLWKRSSRTFNIN</sequence>
<comment type="caution">
    <text evidence="1">The sequence shown here is derived from an EMBL/GenBank/DDBJ whole genome shotgun (WGS) entry which is preliminary data.</text>
</comment>
<dbReference type="EMBL" id="JXRA01000076">
    <property type="protein sequence ID" value="KIO76014.1"/>
    <property type="molecule type" value="Genomic_DNA"/>
</dbReference>
<evidence type="ECO:0000313" key="2">
    <source>
        <dbReference type="Proteomes" id="UP000032049"/>
    </source>
</evidence>
<name>A0A0D0FU79_9SPHI</name>
<reference evidence="1 2" key="1">
    <citation type="submission" date="2015-01" db="EMBL/GenBank/DDBJ databases">
        <title>Draft genome sequence of Pedobacter sp. NL19 isolated from sludge of an effluent treatment pond in an abandoned uranium mine.</title>
        <authorList>
            <person name="Santos T."/>
            <person name="Caetano T."/>
            <person name="Covas C."/>
            <person name="Cruz A."/>
            <person name="Mendo S."/>
        </authorList>
    </citation>
    <scope>NUCLEOTIDE SEQUENCE [LARGE SCALE GENOMIC DNA]</scope>
    <source>
        <strain evidence="1 2">NL19</strain>
    </source>
</reference>
<dbReference type="AlphaFoldDB" id="A0A0D0FU79"/>
<evidence type="ECO:0000313" key="1">
    <source>
        <dbReference type="EMBL" id="KIO76014.1"/>
    </source>
</evidence>
<dbReference type="OrthoDB" id="770285at2"/>
<dbReference type="Proteomes" id="UP000032049">
    <property type="component" value="Unassembled WGS sequence"/>
</dbReference>
<organism evidence="1 2">
    <name type="scientific">Pedobacter lusitanus</name>
    <dbReference type="NCBI Taxonomy" id="1503925"/>
    <lineage>
        <taxon>Bacteria</taxon>
        <taxon>Pseudomonadati</taxon>
        <taxon>Bacteroidota</taxon>
        <taxon>Sphingobacteriia</taxon>
        <taxon>Sphingobacteriales</taxon>
        <taxon>Sphingobacteriaceae</taxon>
        <taxon>Pedobacter</taxon>
    </lineage>
</organism>